<dbReference type="EMBL" id="LT559118">
    <property type="protein sequence ID" value="SBO99835.1"/>
    <property type="molecule type" value="Genomic_DNA"/>
</dbReference>
<evidence type="ECO:0000313" key="1">
    <source>
        <dbReference type="EMBL" id="SBO99835.1"/>
    </source>
</evidence>
<sequence length="57" mass="6343">MSTNTEAPAVVETRLVHDLHRLWPMIAGVAPDVAARFDVLSEEHDRRHLEHDGSAEG</sequence>
<proteinExistence type="predicted"/>
<dbReference type="RefSeq" id="WP_225268474.1">
    <property type="nucleotide sequence ID" value="NZ_CP084058.1"/>
</dbReference>
<organism evidence="1">
    <name type="scientific">Nonomuraea gerenzanensis</name>
    <dbReference type="NCBI Taxonomy" id="93944"/>
    <lineage>
        <taxon>Bacteria</taxon>
        <taxon>Bacillati</taxon>
        <taxon>Actinomycetota</taxon>
        <taxon>Actinomycetes</taxon>
        <taxon>Streptosporangiales</taxon>
        <taxon>Streptosporangiaceae</taxon>
        <taxon>Nonomuraea</taxon>
    </lineage>
</organism>
<protein>
    <submittedName>
        <fullName evidence="1">Uncharacterized protein</fullName>
    </submittedName>
</protein>
<reference evidence="1" key="1">
    <citation type="submission" date="2016-04" db="EMBL/GenBank/DDBJ databases">
        <authorList>
            <person name="Evans L.H."/>
            <person name="Alamgir A."/>
            <person name="Owens N."/>
            <person name="Weber N.D."/>
            <person name="Virtaneva K."/>
            <person name="Barbian K."/>
            <person name="Babar A."/>
            <person name="Rosenke K."/>
        </authorList>
    </citation>
    <scope>NUCLEOTIDE SEQUENCE</scope>
    <source>
        <strain evidence="1">Nono1</strain>
    </source>
</reference>
<dbReference type="AlphaFoldDB" id="A0A1M4ELY7"/>
<name>A0A1M4ELY7_9ACTN</name>
<accession>A0A1M4ELY7</accession>
<gene>
    <name evidence="1" type="ORF">BN4615_P9351</name>
</gene>